<name>A0AA37SXK6_9BACT</name>
<keyword evidence="2" id="KW-1185">Reference proteome</keyword>
<dbReference type="RefSeq" id="WP_235295085.1">
    <property type="nucleotide sequence ID" value="NZ_BSOH01000031.1"/>
</dbReference>
<dbReference type="EMBL" id="BSOH01000031">
    <property type="protein sequence ID" value="GLR19683.1"/>
    <property type="molecule type" value="Genomic_DNA"/>
</dbReference>
<dbReference type="Proteomes" id="UP001156666">
    <property type="component" value="Unassembled WGS sequence"/>
</dbReference>
<evidence type="ECO:0000313" key="1">
    <source>
        <dbReference type="EMBL" id="GLR19683.1"/>
    </source>
</evidence>
<accession>A0AA37SXK6</accession>
<evidence type="ECO:0008006" key="3">
    <source>
        <dbReference type="Google" id="ProtNLM"/>
    </source>
</evidence>
<gene>
    <name evidence="1" type="ORF">GCM10007940_42990</name>
</gene>
<dbReference type="Gene3D" id="2.40.160.60">
    <property type="entry name" value="Outer membrane protein transport protein (OMPP1/FadL/TodX)"/>
    <property type="match status" value="1"/>
</dbReference>
<evidence type="ECO:0000313" key="2">
    <source>
        <dbReference type="Proteomes" id="UP001156666"/>
    </source>
</evidence>
<reference evidence="1" key="2">
    <citation type="submission" date="2023-01" db="EMBL/GenBank/DDBJ databases">
        <title>Draft genome sequence of Portibacter lacus strain NBRC 108769.</title>
        <authorList>
            <person name="Sun Q."/>
            <person name="Mori K."/>
        </authorList>
    </citation>
    <scope>NUCLEOTIDE SEQUENCE</scope>
    <source>
        <strain evidence="1">NBRC 108769</strain>
    </source>
</reference>
<protein>
    <recommendedName>
        <fullName evidence="3">PorV/PorQ family protein</fullName>
    </recommendedName>
</protein>
<reference evidence="1" key="1">
    <citation type="journal article" date="2014" name="Int. J. Syst. Evol. Microbiol.">
        <title>Complete genome sequence of Corynebacterium casei LMG S-19264T (=DSM 44701T), isolated from a smear-ripened cheese.</title>
        <authorList>
            <consortium name="US DOE Joint Genome Institute (JGI-PGF)"/>
            <person name="Walter F."/>
            <person name="Albersmeier A."/>
            <person name="Kalinowski J."/>
            <person name="Ruckert C."/>
        </authorList>
    </citation>
    <scope>NUCLEOTIDE SEQUENCE</scope>
    <source>
        <strain evidence="1">NBRC 108769</strain>
    </source>
</reference>
<dbReference type="AlphaFoldDB" id="A0AA37SXK6"/>
<proteinExistence type="predicted"/>
<sequence length="362" mass="38940">MKKSLLLIIVGIFFTTIVSAQKFVNEFLNIGAGARAHGMSGAVIASGEDGTAALWNPAGLTNVETSLQVNAMHAEWFAGIANYDYGSIVKRFDEDTKSYGALSVVRFGIDNIPYTLNLIGPDGSVNYDDVTSFSAVDYAVFLSYGRSIINDNLRIGGSIKIINRGIGQFANAWGFGADLGLIYEARNFSWAVMAQDITTTYNTWAINFTEEEKAVFAATGNEIVSSSTEIALPKLTLGAAYHSDKESESMISYTVEANLRLSTDGRASGLGGQNFNLDPAIGAELGYKNLVFLRAGLGDVERSLNEVNGSRDLSLKPNVGLGLNLGRFGVDYALTNIGAIGEENGALYSHIFSLRLNFEPRD</sequence>
<comment type="caution">
    <text evidence="1">The sequence shown here is derived from an EMBL/GenBank/DDBJ whole genome shotgun (WGS) entry which is preliminary data.</text>
</comment>
<dbReference type="NCBIfam" id="NF033709">
    <property type="entry name" value="PorV_fam"/>
    <property type="match status" value="1"/>
</dbReference>
<organism evidence="1 2">
    <name type="scientific">Portibacter lacus</name>
    <dbReference type="NCBI Taxonomy" id="1099794"/>
    <lineage>
        <taxon>Bacteria</taxon>
        <taxon>Pseudomonadati</taxon>
        <taxon>Bacteroidota</taxon>
        <taxon>Saprospiria</taxon>
        <taxon>Saprospirales</taxon>
        <taxon>Haliscomenobacteraceae</taxon>
        <taxon>Portibacter</taxon>
    </lineage>
</organism>